<comment type="caution">
    <text evidence="2">The sequence shown here is derived from an EMBL/GenBank/DDBJ whole genome shotgun (WGS) entry which is preliminary data.</text>
</comment>
<accession>A0A8H5EST0</accession>
<name>A0A8H5EST0_9AGAR</name>
<feature type="region of interest" description="Disordered" evidence="1">
    <location>
        <begin position="1"/>
        <end position="83"/>
    </location>
</feature>
<sequence length="83" mass="8808">MSSATKATSASSNTRGVNTSFGTNSPPLEATGSEKPMGMSSVHGSHNAGHVSDKEQRKDYFPDRKTSKKFEGAKETESASELK</sequence>
<protein>
    <submittedName>
        <fullName evidence="2">Uncharacterized protein</fullName>
    </submittedName>
</protein>
<keyword evidence="3" id="KW-1185">Reference proteome</keyword>
<feature type="compositionally biased region" description="Low complexity" evidence="1">
    <location>
        <begin position="1"/>
        <end position="14"/>
    </location>
</feature>
<reference evidence="2 3" key="1">
    <citation type="journal article" date="2020" name="ISME J.">
        <title>Uncovering the hidden diversity of litter-decomposition mechanisms in mushroom-forming fungi.</title>
        <authorList>
            <person name="Floudas D."/>
            <person name="Bentzer J."/>
            <person name="Ahren D."/>
            <person name="Johansson T."/>
            <person name="Persson P."/>
            <person name="Tunlid A."/>
        </authorList>
    </citation>
    <scope>NUCLEOTIDE SEQUENCE [LARGE SCALE GENOMIC DNA]</scope>
    <source>
        <strain evidence="2 3">CBS 101986</strain>
    </source>
</reference>
<dbReference type="OrthoDB" id="3143642at2759"/>
<dbReference type="AlphaFoldDB" id="A0A8H5EST0"/>
<proteinExistence type="predicted"/>
<gene>
    <name evidence="2" type="ORF">D9619_008124</name>
</gene>
<dbReference type="Proteomes" id="UP000567179">
    <property type="component" value="Unassembled WGS sequence"/>
</dbReference>
<evidence type="ECO:0000256" key="1">
    <source>
        <dbReference type="SAM" id="MobiDB-lite"/>
    </source>
</evidence>
<organism evidence="2 3">
    <name type="scientific">Psilocybe cf. subviscida</name>
    <dbReference type="NCBI Taxonomy" id="2480587"/>
    <lineage>
        <taxon>Eukaryota</taxon>
        <taxon>Fungi</taxon>
        <taxon>Dikarya</taxon>
        <taxon>Basidiomycota</taxon>
        <taxon>Agaricomycotina</taxon>
        <taxon>Agaricomycetes</taxon>
        <taxon>Agaricomycetidae</taxon>
        <taxon>Agaricales</taxon>
        <taxon>Agaricineae</taxon>
        <taxon>Strophariaceae</taxon>
        <taxon>Psilocybe</taxon>
    </lineage>
</organism>
<evidence type="ECO:0000313" key="2">
    <source>
        <dbReference type="EMBL" id="KAF5311036.1"/>
    </source>
</evidence>
<feature type="compositionally biased region" description="Polar residues" evidence="1">
    <location>
        <begin position="15"/>
        <end position="26"/>
    </location>
</feature>
<evidence type="ECO:0000313" key="3">
    <source>
        <dbReference type="Proteomes" id="UP000567179"/>
    </source>
</evidence>
<dbReference type="EMBL" id="JAACJJ010000057">
    <property type="protein sequence ID" value="KAF5311036.1"/>
    <property type="molecule type" value="Genomic_DNA"/>
</dbReference>
<feature type="compositionally biased region" description="Basic and acidic residues" evidence="1">
    <location>
        <begin position="51"/>
        <end position="83"/>
    </location>
</feature>